<evidence type="ECO:0000313" key="5">
    <source>
        <dbReference type="Proteomes" id="UP001434883"/>
    </source>
</evidence>
<dbReference type="Gene3D" id="3.90.1150.10">
    <property type="entry name" value="Aspartate Aminotransferase, domain 1"/>
    <property type="match status" value="1"/>
</dbReference>
<proteinExistence type="predicted"/>
<dbReference type="InterPro" id="IPR015424">
    <property type="entry name" value="PyrdxlP-dep_Trfase"/>
</dbReference>
<gene>
    <name evidence="4" type="ORF">XENOCAPTIV_000376</name>
</gene>
<keyword evidence="3" id="KW-0663">Pyridoxal phosphate</keyword>
<dbReference type="InterPro" id="IPR010111">
    <property type="entry name" value="Kynureninase"/>
</dbReference>
<accession>A0ABV0QFL3</accession>
<dbReference type="InterPro" id="IPR015422">
    <property type="entry name" value="PyrdxlP-dep_Trfase_small"/>
</dbReference>
<evidence type="ECO:0000256" key="1">
    <source>
        <dbReference type="ARBA" id="ARBA00022642"/>
    </source>
</evidence>
<reference evidence="4 5" key="1">
    <citation type="submission" date="2021-06" db="EMBL/GenBank/DDBJ databases">
        <authorList>
            <person name="Palmer J.M."/>
        </authorList>
    </citation>
    <scope>NUCLEOTIDE SEQUENCE [LARGE SCALE GENOMIC DNA]</scope>
    <source>
        <strain evidence="4 5">XC_2019</strain>
        <tissue evidence="4">Muscle</tissue>
    </source>
</reference>
<name>A0ABV0QFL3_9TELE</name>
<feature type="non-terminal residue" evidence="4">
    <location>
        <position position="1"/>
    </location>
</feature>
<keyword evidence="5" id="KW-1185">Reference proteome</keyword>
<protein>
    <recommendedName>
        <fullName evidence="6">Aminotransferase class V domain-containing protein</fullName>
    </recommendedName>
</protein>
<keyword evidence="2" id="KW-0378">Hydrolase</keyword>
<keyword evidence="1" id="KW-0662">Pyridine nucleotide biosynthesis</keyword>
<evidence type="ECO:0008006" key="6">
    <source>
        <dbReference type="Google" id="ProtNLM"/>
    </source>
</evidence>
<comment type="caution">
    <text evidence="4">The sequence shown here is derived from an EMBL/GenBank/DDBJ whole genome shotgun (WGS) entry which is preliminary data.</text>
</comment>
<evidence type="ECO:0000256" key="3">
    <source>
        <dbReference type="ARBA" id="ARBA00022898"/>
    </source>
</evidence>
<dbReference type="Gene3D" id="3.40.640.10">
    <property type="entry name" value="Type I PLP-dependent aspartate aminotransferase-like (Major domain)"/>
    <property type="match status" value="1"/>
</dbReference>
<dbReference type="SUPFAM" id="SSF53383">
    <property type="entry name" value="PLP-dependent transferases"/>
    <property type="match status" value="1"/>
</dbReference>
<dbReference type="InterPro" id="IPR015421">
    <property type="entry name" value="PyrdxlP-dep_Trfase_major"/>
</dbReference>
<evidence type="ECO:0000313" key="4">
    <source>
        <dbReference type="EMBL" id="MEQ2194606.1"/>
    </source>
</evidence>
<sequence length="277" mass="30572">AKTEEVALMNGLTVNLHLLMIRLRGLEPQHSMLLLSPRPGEDTLRTEDILNVIEKEGDTIAVVMFGGVQFYTGQLFDMHAITKAGHRKVTGTYGCFVGFDCAHAVSNANLLRESLSSVLGVYLPLLGWWGHDLKTRFQMTNGAAEEVCALNWVPGVPDKALLHRGPGPASQTIHPNHHALRPSAERLPAVALFLHPHQESLPGAREEGSRCKQLTFSYCFAEAKSFFLNSAFCHLLWQCDMREPSVLRVAPTPLYNSFSDVHRFIETLGKALASSSS</sequence>
<dbReference type="PANTHER" id="PTHR14084:SF0">
    <property type="entry name" value="KYNURENINASE"/>
    <property type="match status" value="1"/>
</dbReference>
<organism evidence="4 5">
    <name type="scientific">Xenoophorus captivus</name>
    <dbReference type="NCBI Taxonomy" id="1517983"/>
    <lineage>
        <taxon>Eukaryota</taxon>
        <taxon>Metazoa</taxon>
        <taxon>Chordata</taxon>
        <taxon>Craniata</taxon>
        <taxon>Vertebrata</taxon>
        <taxon>Euteleostomi</taxon>
        <taxon>Actinopterygii</taxon>
        <taxon>Neopterygii</taxon>
        <taxon>Teleostei</taxon>
        <taxon>Neoteleostei</taxon>
        <taxon>Acanthomorphata</taxon>
        <taxon>Ovalentaria</taxon>
        <taxon>Atherinomorphae</taxon>
        <taxon>Cyprinodontiformes</taxon>
        <taxon>Goodeidae</taxon>
        <taxon>Xenoophorus</taxon>
    </lineage>
</organism>
<dbReference type="Pfam" id="PF22580">
    <property type="entry name" value="KYNU_C"/>
    <property type="match status" value="1"/>
</dbReference>
<evidence type="ECO:0000256" key="2">
    <source>
        <dbReference type="ARBA" id="ARBA00022801"/>
    </source>
</evidence>
<dbReference type="PANTHER" id="PTHR14084">
    <property type="entry name" value="KYNURENINASE"/>
    <property type="match status" value="1"/>
</dbReference>
<dbReference type="EMBL" id="JAHRIN010009435">
    <property type="protein sequence ID" value="MEQ2194606.1"/>
    <property type="molecule type" value="Genomic_DNA"/>
</dbReference>
<dbReference type="Proteomes" id="UP001434883">
    <property type="component" value="Unassembled WGS sequence"/>
</dbReference>